<dbReference type="Gene3D" id="3.40.50.2000">
    <property type="entry name" value="Glycogen Phosphorylase B"/>
    <property type="match status" value="2"/>
</dbReference>
<dbReference type="Proteomes" id="UP000199290">
    <property type="component" value="Unassembled WGS sequence"/>
</dbReference>
<dbReference type="InterPro" id="IPR001296">
    <property type="entry name" value="Glyco_trans_1"/>
</dbReference>
<dbReference type="PANTHER" id="PTHR12526:SF637">
    <property type="entry name" value="GLYCOSYLTRANSFERASE EPSF-RELATED"/>
    <property type="match status" value="1"/>
</dbReference>
<gene>
    <name evidence="3" type="ORF">SAMN04488073_0537</name>
</gene>
<accession>A0A1I6GDZ2</accession>
<proteinExistence type="predicted"/>
<dbReference type="Pfam" id="PF00534">
    <property type="entry name" value="Glycos_transf_1"/>
    <property type="match status" value="1"/>
</dbReference>
<organism evidence="3 4">
    <name type="scientific">Marinobacter gudaonensis</name>
    <dbReference type="NCBI Taxonomy" id="375760"/>
    <lineage>
        <taxon>Bacteria</taxon>
        <taxon>Pseudomonadati</taxon>
        <taxon>Pseudomonadota</taxon>
        <taxon>Gammaproteobacteria</taxon>
        <taxon>Pseudomonadales</taxon>
        <taxon>Marinobacteraceae</taxon>
        <taxon>Marinobacter</taxon>
    </lineage>
</organism>
<sequence>MTDIKVLHLIDSGGLYGAEKMLLTLVAEQIKLGIEPVILSAGELGTKEKALELEARKLDLPIVVWRLEPGLNFKQALTIARWARKERFHVLHSHGYKFNILLGILPRGLRQLPLVTTVHGYVHARRWSKMWVYELVDQFVLRRLDKVCLVSGHMRNLKGLARVSYSKTAIVENGLGPSRALHAPSGTLPTRFDASFKILVVGRLSPEKNIALLIRALANCRVANAAIEVFIVGEGHLRTHLERLAKGLECEHKVHFLGYRSDVPDLMKSADLLVIPSLTEGLPITLLEAMRSGLPIAASAVGGIPEALDHGRAGYLFNPNSEDELVNALDHFVTGKINRAQTAELAEQRFREIYTGELMAKKYLSIYSEVI</sequence>
<dbReference type="InterPro" id="IPR028098">
    <property type="entry name" value="Glyco_trans_4-like_N"/>
</dbReference>
<dbReference type="RefSeq" id="WP_091985698.1">
    <property type="nucleotide sequence ID" value="NZ_FOYV01000001.1"/>
</dbReference>
<dbReference type="CDD" id="cd03811">
    <property type="entry name" value="GT4_GT28_WabH-like"/>
    <property type="match status" value="1"/>
</dbReference>
<name>A0A1I6GDZ2_9GAMM</name>
<dbReference type="PANTHER" id="PTHR12526">
    <property type="entry name" value="GLYCOSYLTRANSFERASE"/>
    <property type="match status" value="1"/>
</dbReference>
<dbReference type="GO" id="GO:0016757">
    <property type="term" value="F:glycosyltransferase activity"/>
    <property type="evidence" value="ECO:0007669"/>
    <property type="project" value="InterPro"/>
</dbReference>
<dbReference type="Pfam" id="PF13439">
    <property type="entry name" value="Glyco_transf_4"/>
    <property type="match status" value="1"/>
</dbReference>
<reference evidence="4" key="1">
    <citation type="submission" date="2016-10" db="EMBL/GenBank/DDBJ databases">
        <authorList>
            <person name="Varghese N."/>
            <person name="Submissions S."/>
        </authorList>
    </citation>
    <scope>NUCLEOTIDE SEQUENCE [LARGE SCALE GENOMIC DNA]</scope>
    <source>
        <strain evidence="4">CGMCC 1.6294</strain>
    </source>
</reference>
<dbReference type="SUPFAM" id="SSF53756">
    <property type="entry name" value="UDP-Glycosyltransferase/glycogen phosphorylase"/>
    <property type="match status" value="1"/>
</dbReference>
<evidence type="ECO:0000259" key="2">
    <source>
        <dbReference type="Pfam" id="PF13439"/>
    </source>
</evidence>
<protein>
    <submittedName>
        <fullName evidence="3">Glycosyltransferase involved in cell wall bisynthesis</fullName>
    </submittedName>
</protein>
<evidence type="ECO:0000313" key="3">
    <source>
        <dbReference type="EMBL" id="SFR40307.1"/>
    </source>
</evidence>
<dbReference type="STRING" id="375760.SAMN04488073_0537"/>
<dbReference type="AlphaFoldDB" id="A0A1I6GDZ2"/>
<keyword evidence="4" id="KW-1185">Reference proteome</keyword>
<dbReference type="OrthoDB" id="9768937at2"/>
<feature type="domain" description="Glycosyl transferase family 1" evidence="1">
    <location>
        <begin position="195"/>
        <end position="348"/>
    </location>
</feature>
<dbReference type="GO" id="GO:1901135">
    <property type="term" value="P:carbohydrate derivative metabolic process"/>
    <property type="evidence" value="ECO:0007669"/>
    <property type="project" value="UniProtKB-ARBA"/>
</dbReference>
<evidence type="ECO:0000259" key="1">
    <source>
        <dbReference type="Pfam" id="PF00534"/>
    </source>
</evidence>
<keyword evidence="3" id="KW-0808">Transferase</keyword>
<dbReference type="EMBL" id="FOYV01000001">
    <property type="protein sequence ID" value="SFR40307.1"/>
    <property type="molecule type" value="Genomic_DNA"/>
</dbReference>
<feature type="domain" description="Glycosyltransferase subfamily 4-like N-terminal" evidence="2">
    <location>
        <begin position="17"/>
        <end position="175"/>
    </location>
</feature>
<evidence type="ECO:0000313" key="4">
    <source>
        <dbReference type="Proteomes" id="UP000199290"/>
    </source>
</evidence>